<dbReference type="InterPro" id="IPR020781">
    <property type="entry name" value="ATPase_OSCP/d_CS"/>
</dbReference>
<evidence type="ECO:0000256" key="6">
    <source>
        <dbReference type="ARBA" id="ARBA00023196"/>
    </source>
</evidence>
<dbReference type="PANTHER" id="PTHR11910">
    <property type="entry name" value="ATP SYNTHASE DELTA CHAIN"/>
    <property type="match status" value="1"/>
</dbReference>
<evidence type="ECO:0000256" key="4">
    <source>
        <dbReference type="ARBA" id="ARBA00023065"/>
    </source>
</evidence>
<dbReference type="RefSeq" id="WP_072325768.1">
    <property type="nucleotide sequence ID" value="NZ_FPJW01000004.1"/>
</dbReference>
<keyword evidence="3 8" id="KW-0375">Hydrogen ion transport</keyword>
<evidence type="ECO:0000256" key="8">
    <source>
        <dbReference type="HAMAP-Rule" id="MF_01416"/>
    </source>
</evidence>
<evidence type="ECO:0000256" key="5">
    <source>
        <dbReference type="ARBA" id="ARBA00023136"/>
    </source>
</evidence>
<comment type="function">
    <text evidence="8">This protein is part of the stalk that links CF(0) to CF(1). It either transmits conformational changes from CF(0) to CF(1) or is implicated in proton conduction.</text>
</comment>
<dbReference type="NCBIfam" id="NF004402">
    <property type="entry name" value="PRK05758.2-2"/>
    <property type="match status" value="1"/>
</dbReference>
<dbReference type="GO" id="GO:0046933">
    <property type="term" value="F:proton-transporting ATP synthase activity, rotational mechanism"/>
    <property type="evidence" value="ECO:0007669"/>
    <property type="project" value="UniProtKB-UniRule"/>
</dbReference>
<dbReference type="PROSITE" id="PS00389">
    <property type="entry name" value="ATPASE_DELTA"/>
    <property type="match status" value="1"/>
</dbReference>
<reference evidence="9 10" key="1">
    <citation type="submission" date="2016-11" db="EMBL/GenBank/DDBJ databases">
        <authorList>
            <person name="Jaros S."/>
            <person name="Januszkiewicz K."/>
            <person name="Wedrychowicz H."/>
        </authorList>
    </citation>
    <scope>NUCLEOTIDE SEQUENCE [LARGE SCALE GENOMIC DNA]</scope>
    <source>
        <strain evidence="9 10">DSM 21637</strain>
    </source>
</reference>
<comment type="similarity">
    <text evidence="8">Belongs to the ATPase delta chain family.</text>
</comment>
<evidence type="ECO:0000313" key="9">
    <source>
        <dbReference type="EMBL" id="SFX40122.1"/>
    </source>
</evidence>
<dbReference type="GO" id="GO:0005886">
    <property type="term" value="C:plasma membrane"/>
    <property type="evidence" value="ECO:0007669"/>
    <property type="project" value="UniProtKB-SubCell"/>
</dbReference>
<gene>
    <name evidence="8" type="primary">atpH</name>
    <name evidence="9" type="ORF">SAMN02745752_01533</name>
</gene>
<dbReference type="SUPFAM" id="SSF47928">
    <property type="entry name" value="N-terminal domain of the delta subunit of the F1F0-ATP synthase"/>
    <property type="match status" value="1"/>
</dbReference>
<keyword evidence="5 8" id="KW-0472">Membrane</keyword>
<keyword evidence="2 8" id="KW-0813">Transport</keyword>
<dbReference type="InterPro" id="IPR000711">
    <property type="entry name" value="ATPase_OSCP/dsu"/>
</dbReference>
<dbReference type="AlphaFoldDB" id="A0A1K1WRU0"/>
<protein>
    <recommendedName>
        <fullName evidence="8">ATP synthase subunit delta</fullName>
    </recommendedName>
    <alternativeName>
        <fullName evidence="8">ATP synthase F(1) sector subunit delta</fullName>
    </alternativeName>
    <alternativeName>
        <fullName evidence="8">F-type ATPase subunit delta</fullName>
        <shortName evidence="8">F-ATPase subunit delta</shortName>
    </alternativeName>
</protein>
<dbReference type="GO" id="GO:0045259">
    <property type="term" value="C:proton-transporting ATP synthase complex"/>
    <property type="evidence" value="ECO:0007669"/>
    <property type="project" value="UniProtKB-KW"/>
</dbReference>
<comment type="function">
    <text evidence="8">F(1)F(0) ATP synthase produces ATP from ADP in the presence of a proton or sodium gradient. F-type ATPases consist of two structural domains, F(1) containing the extramembraneous catalytic core and F(0) containing the membrane proton channel, linked together by a central stalk and a peripheral stalk. During catalysis, ATP synthesis in the catalytic domain of F(1) is coupled via a rotary mechanism of the central stalk subunits to proton translocation.</text>
</comment>
<dbReference type="Proteomes" id="UP000182350">
    <property type="component" value="Unassembled WGS sequence"/>
</dbReference>
<name>A0A1K1WRU0_9GAMM</name>
<evidence type="ECO:0000313" key="10">
    <source>
        <dbReference type="Proteomes" id="UP000182350"/>
    </source>
</evidence>
<proteinExistence type="inferred from homology"/>
<sequence>MADKNTLARPYAKAAFEYALSEGKLADWSAMLSLVAEAASNKEVAALLLNPSLNSDAKAEILLEICAAKIDDQGRNFIKLLSEKSRLPLIPVIAEIYEAFKAEQEKSVEAQVISAFELSAEQQQLLVDALRKRLNREVSLKVEIDKRLIGGVVIRTGDLVIDGSLRGKLAKLAESLKS</sequence>
<organism evidence="9 10">
    <name type="scientific">Marinospirillum alkaliphilum DSM 21637</name>
    <dbReference type="NCBI Taxonomy" id="1122209"/>
    <lineage>
        <taxon>Bacteria</taxon>
        <taxon>Pseudomonadati</taxon>
        <taxon>Pseudomonadota</taxon>
        <taxon>Gammaproteobacteria</taxon>
        <taxon>Oceanospirillales</taxon>
        <taxon>Oceanospirillaceae</taxon>
        <taxon>Marinospirillum</taxon>
    </lineage>
</organism>
<evidence type="ECO:0000256" key="2">
    <source>
        <dbReference type="ARBA" id="ARBA00022448"/>
    </source>
</evidence>
<dbReference type="InterPro" id="IPR026015">
    <property type="entry name" value="ATP_synth_OSCP/delta_N_sf"/>
</dbReference>
<keyword evidence="7 8" id="KW-0066">ATP synthesis</keyword>
<evidence type="ECO:0000256" key="1">
    <source>
        <dbReference type="ARBA" id="ARBA00004370"/>
    </source>
</evidence>
<accession>A0A1K1WRU0</accession>
<keyword evidence="6 8" id="KW-0139">CF(1)</keyword>
<dbReference type="Gene3D" id="1.10.520.20">
    <property type="entry name" value="N-terminal domain of the delta subunit of the F1F0-ATP synthase"/>
    <property type="match status" value="1"/>
</dbReference>
<dbReference type="PRINTS" id="PR00125">
    <property type="entry name" value="ATPASEDELTA"/>
</dbReference>
<dbReference type="Pfam" id="PF00213">
    <property type="entry name" value="OSCP"/>
    <property type="match status" value="1"/>
</dbReference>
<evidence type="ECO:0000256" key="7">
    <source>
        <dbReference type="ARBA" id="ARBA00023310"/>
    </source>
</evidence>
<keyword evidence="8" id="KW-1003">Cell membrane</keyword>
<keyword evidence="10" id="KW-1185">Reference proteome</keyword>
<comment type="subcellular location">
    <subcellularLocation>
        <location evidence="8">Cell membrane</location>
        <topology evidence="8">Peripheral membrane protein</topology>
    </subcellularLocation>
    <subcellularLocation>
        <location evidence="1">Membrane</location>
    </subcellularLocation>
</comment>
<dbReference type="OrthoDB" id="9816221at2"/>
<dbReference type="NCBIfam" id="TIGR01145">
    <property type="entry name" value="ATP_synt_delta"/>
    <property type="match status" value="1"/>
</dbReference>
<dbReference type="STRING" id="1122209.SAMN02745752_01533"/>
<dbReference type="HAMAP" id="MF_01416">
    <property type="entry name" value="ATP_synth_delta_bact"/>
    <property type="match status" value="1"/>
</dbReference>
<keyword evidence="4 8" id="KW-0406">Ion transport</keyword>
<evidence type="ECO:0000256" key="3">
    <source>
        <dbReference type="ARBA" id="ARBA00022781"/>
    </source>
</evidence>
<dbReference type="EMBL" id="FPJW01000004">
    <property type="protein sequence ID" value="SFX40122.1"/>
    <property type="molecule type" value="Genomic_DNA"/>
</dbReference>